<sequence length="161" mass="17450">MRLVLRAGSHREVADGALEVAASPDTPRRERWQWDIRVFEAATAPNGSQRKGVPVSANLGRGDGSASRIEVRADAELVRPEIQVRSVGTGFDVKRELQEVVAVIVGSGSALAEGRHRLRELDALILEGDDPYFLRMEPGPDFDATVAVIRLKGTGSIGWVP</sequence>
<accession>A0A931CT93</accession>
<name>A0A931CT93_9MICC</name>
<dbReference type="Proteomes" id="UP000655366">
    <property type="component" value="Unassembled WGS sequence"/>
</dbReference>
<proteinExistence type="predicted"/>
<dbReference type="EMBL" id="JADNYM010000024">
    <property type="protein sequence ID" value="MBG0741019.1"/>
    <property type="molecule type" value="Genomic_DNA"/>
</dbReference>
<keyword evidence="2" id="KW-1185">Reference proteome</keyword>
<organism evidence="1 2">
    <name type="scientific">Arthrobacter terrae</name>
    <dbReference type="NCBI Taxonomy" id="2935737"/>
    <lineage>
        <taxon>Bacteria</taxon>
        <taxon>Bacillati</taxon>
        <taxon>Actinomycetota</taxon>
        <taxon>Actinomycetes</taxon>
        <taxon>Micrococcales</taxon>
        <taxon>Micrococcaceae</taxon>
        <taxon>Arthrobacter</taxon>
    </lineage>
</organism>
<dbReference type="AlphaFoldDB" id="A0A931CT93"/>
<comment type="caution">
    <text evidence="1">The sequence shown here is derived from an EMBL/GenBank/DDBJ whole genome shotgun (WGS) entry which is preliminary data.</text>
</comment>
<evidence type="ECO:0008006" key="3">
    <source>
        <dbReference type="Google" id="ProtNLM"/>
    </source>
</evidence>
<protein>
    <recommendedName>
        <fullName evidence="3">HutD</fullName>
    </recommendedName>
</protein>
<gene>
    <name evidence="1" type="ORF">IV500_16730</name>
</gene>
<reference evidence="1 2" key="1">
    <citation type="submission" date="2020-11" db="EMBL/GenBank/DDBJ databases">
        <title>Arthrobacter antarcticus sp. nov., isolated from Antarctic Soil.</title>
        <authorList>
            <person name="Li J."/>
        </authorList>
    </citation>
    <scope>NUCLEOTIDE SEQUENCE [LARGE SCALE GENOMIC DNA]</scope>
    <source>
        <strain evidence="1 2">Z1-20</strain>
    </source>
</reference>
<dbReference type="RefSeq" id="WP_196397954.1">
    <property type="nucleotide sequence ID" value="NZ_JADNYM010000024.1"/>
</dbReference>
<evidence type="ECO:0000313" key="1">
    <source>
        <dbReference type="EMBL" id="MBG0741019.1"/>
    </source>
</evidence>
<evidence type="ECO:0000313" key="2">
    <source>
        <dbReference type="Proteomes" id="UP000655366"/>
    </source>
</evidence>